<dbReference type="Pfam" id="PF00307">
    <property type="entry name" value="CH"/>
    <property type="match status" value="2"/>
</dbReference>
<dbReference type="PROSITE" id="PS00019">
    <property type="entry name" value="ACTININ_1"/>
    <property type="match status" value="1"/>
</dbReference>
<dbReference type="GO" id="GO:0051015">
    <property type="term" value="F:actin filament binding"/>
    <property type="evidence" value="ECO:0007669"/>
    <property type="project" value="TreeGrafter"/>
</dbReference>
<feature type="domain" description="Calponin-homology (CH)" evidence="11">
    <location>
        <begin position="293"/>
        <end position="397"/>
    </location>
</feature>
<feature type="compositionally biased region" description="Acidic residues" evidence="10">
    <location>
        <begin position="785"/>
        <end position="795"/>
    </location>
</feature>
<evidence type="ECO:0000256" key="1">
    <source>
        <dbReference type="ARBA" id="ARBA00004211"/>
    </source>
</evidence>
<dbReference type="Gene3D" id="1.10.418.10">
    <property type="entry name" value="Calponin-like domain"/>
    <property type="match status" value="2"/>
</dbReference>
<dbReference type="PANTHER" id="PTHR47535:SF9">
    <property type="entry name" value="CALPONIN-HOMOLOGY (CH) DOMAIN-CONTAINING PROTEIN"/>
    <property type="match status" value="1"/>
</dbReference>
<dbReference type="InterPro" id="IPR052403">
    <property type="entry name" value="LINC-complex_assoc"/>
</dbReference>
<dbReference type="GO" id="GO:0034993">
    <property type="term" value="C:meiotic nuclear membrane microtubule tethering complex"/>
    <property type="evidence" value="ECO:0007669"/>
    <property type="project" value="TreeGrafter"/>
</dbReference>
<dbReference type="Proteomes" id="UP001274896">
    <property type="component" value="Unassembled WGS sequence"/>
</dbReference>
<keyword evidence="5" id="KW-1133">Transmembrane helix</keyword>
<evidence type="ECO:0000256" key="6">
    <source>
        <dbReference type="ARBA" id="ARBA00023136"/>
    </source>
</evidence>
<comment type="subcellular location">
    <subcellularLocation>
        <location evidence="1">Membrane</location>
        <topology evidence="1">Single-pass type IV membrane protein</topology>
    </subcellularLocation>
</comment>
<feature type="region of interest" description="Disordered" evidence="10">
    <location>
        <begin position="410"/>
        <end position="437"/>
    </location>
</feature>
<feature type="region of interest" description="Disordered" evidence="10">
    <location>
        <begin position="731"/>
        <end position="1008"/>
    </location>
</feature>
<reference evidence="12" key="1">
    <citation type="submission" date="2023-06" db="EMBL/GenBank/DDBJ databases">
        <title>Male Hemibagrus guttatus genome.</title>
        <authorList>
            <person name="Bian C."/>
        </authorList>
    </citation>
    <scope>NUCLEOTIDE SEQUENCE</scope>
    <source>
        <strain evidence="12">Male_cb2023</strain>
        <tissue evidence="12">Muscle</tissue>
    </source>
</reference>
<evidence type="ECO:0000256" key="9">
    <source>
        <dbReference type="ARBA" id="ARBA00082870"/>
    </source>
</evidence>
<dbReference type="SMART" id="SM00033">
    <property type="entry name" value="CH"/>
    <property type="match status" value="2"/>
</dbReference>
<evidence type="ECO:0000256" key="2">
    <source>
        <dbReference type="ARBA" id="ARBA00022553"/>
    </source>
</evidence>
<dbReference type="FunFam" id="1.10.418.10:FF:000063">
    <property type="entry name" value="Calmin"/>
    <property type="match status" value="1"/>
</dbReference>
<evidence type="ECO:0000259" key="11">
    <source>
        <dbReference type="PROSITE" id="PS50021"/>
    </source>
</evidence>
<keyword evidence="7" id="KW-0009">Actin-binding</keyword>
<keyword evidence="4" id="KW-0677">Repeat</keyword>
<evidence type="ECO:0000256" key="7">
    <source>
        <dbReference type="ARBA" id="ARBA00023203"/>
    </source>
</evidence>
<evidence type="ECO:0000313" key="12">
    <source>
        <dbReference type="EMBL" id="KAK3537658.1"/>
    </source>
</evidence>
<feature type="region of interest" description="Disordered" evidence="10">
    <location>
        <begin position="451"/>
        <end position="569"/>
    </location>
</feature>
<feature type="compositionally biased region" description="Polar residues" evidence="10">
    <location>
        <begin position="812"/>
        <end position="821"/>
    </location>
</feature>
<proteinExistence type="predicted"/>
<feature type="compositionally biased region" description="Basic and acidic residues" evidence="10">
    <location>
        <begin position="765"/>
        <end position="776"/>
    </location>
</feature>
<feature type="compositionally biased region" description="Basic and acidic residues" evidence="10">
    <location>
        <begin position="828"/>
        <end position="864"/>
    </location>
</feature>
<feature type="compositionally biased region" description="Low complexity" evidence="10">
    <location>
        <begin position="635"/>
        <end position="649"/>
    </location>
</feature>
<dbReference type="PROSITE" id="PS50021">
    <property type="entry name" value="CH"/>
    <property type="match status" value="2"/>
</dbReference>
<dbReference type="PANTHER" id="PTHR47535">
    <property type="entry name" value="MUSCLE-SPECIFIC PROTEIN 300 KDA, ISOFORM G"/>
    <property type="match status" value="1"/>
</dbReference>
<keyword evidence="2" id="KW-0597">Phosphoprotein</keyword>
<evidence type="ECO:0000313" key="13">
    <source>
        <dbReference type="Proteomes" id="UP001274896"/>
    </source>
</evidence>
<organism evidence="12 13">
    <name type="scientific">Hemibagrus guttatus</name>
    <dbReference type="NCBI Taxonomy" id="175788"/>
    <lineage>
        <taxon>Eukaryota</taxon>
        <taxon>Metazoa</taxon>
        <taxon>Chordata</taxon>
        <taxon>Craniata</taxon>
        <taxon>Vertebrata</taxon>
        <taxon>Euteleostomi</taxon>
        <taxon>Actinopterygii</taxon>
        <taxon>Neopterygii</taxon>
        <taxon>Teleostei</taxon>
        <taxon>Ostariophysi</taxon>
        <taxon>Siluriformes</taxon>
        <taxon>Bagridae</taxon>
        <taxon>Hemibagrus</taxon>
    </lineage>
</organism>
<feature type="compositionally biased region" description="Low complexity" evidence="10">
    <location>
        <begin position="503"/>
        <end position="513"/>
    </location>
</feature>
<dbReference type="SUPFAM" id="SSF47576">
    <property type="entry name" value="Calponin-homology domain, CH-domain"/>
    <property type="match status" value="1"/>
</dbReference>
<feature type="compositionally biased region" description="Polar residues" evidence="10">
    <location>
        <begin position="530"/>
        <end position="553"/>
    </location>
</feature>
<gene>
    <name evidence="12" type="ORF">QTP70_017070</name>
</gene>
<feature type="compositionally biased region" description="Low complexity" evidence="10">
    <location>
        <begin position="258"/>
        <end position="279"/>
    </location>
</feature>
<dbReference type="InterPro" id="IPR001589">
    <property type="entry name" value="Actinin_actin-bd_CS"/>
</dbReference>
<comment type="caution">
    <text evidence="12">The sequence shown here is derived from an EMBL/GenBank/DDBJ whole genome shotgun (WGS) entry which is preliminary data.</text>
</comment>
<dbReference type="InterPro" id="IPR036872">
    <property type="entry name" value="CH_dom_sf"/>
</dbReference>
<keyword evidence="13" id="KW-1185">Reference proteome</keyword>
<feature type="region of interest" description="Disordered" evidence="10">
    <location>
        <begin position="1021"/>
        <end position="1042"/>
    </location>
</feature>
<feature type="compositionally biased region" description="Basic and acidic residues" evidence="10">
    <location>
        <begin position="1083"/>
        <end position="1174"/>
    </location>
</feature>
<dbReference type="EMBL" id="JAUCMX010000008">
    <property type="protein sequence ID" value="KAK3537658.1"/>
    <property type="molecule type" value="Genomic_DNA"/>
</dbReference>
<keyword evidence="6" id="KW-0472">Membrane</keyword>
<dbReference type="InterPro" id="IPR047826">
    <property type="entry name" value="CLMN_CH_second"/>
</dbReference>
<evidence type="ECO:0000256" key="4">
    <source>
        <dbReference type="ARBA" id="ARBA00022737"/>
    </source>
</evidence>
<dbReference type="AlphaFoldDB" id="A0AAE0V621"/>
<sequence length="1272" mass="143362">MTGNLTQVLLPLHCISLQGEREREGGGSRRSGAVAGNSVHLHHHHHHHHDARVVGSNSSSFCCFFTLDWRIFPQVHAWAPRDSKEYFKGKEFCAPGAERSCSAIMAGQEWTDWFEREELIGQISDIRVQNLQVEREVVQKRTFTRWMNLHLEKCNPPLMVNDLFRDIRDGRVLMALLEELSGCRLLHEFKPSAHRIFRLNNIARVLAFLEERNVKLVSIDAADVADGNSSIVLGLIWNIILFFQIKELTGNIRNQFPSTSSLSSIPTSSDSDMSQSSTPSDEKKPSIVARDHGKAIKTLLHWVQRRTRKYGVAVQDFGKSWTSGLAFLAVIKSIDPSLVDMRRALLRSPRENLEEAFRTAHYSLGIARLLEPEDIKLNRPDEQSIMTYVSQFLEHFPGIEEDEPSDILERNKVSARMTEPPVKNGVQRKREKSSVVKKDWVQPPPKIFISSVVKGQEQKRSPVPLQTVDDRPWDSEDSSVGSSPSTTENRPLSRPLGLNKDASSPLSSPQPSLNDSAMDFPESWAETPSELPQSCSNDSLRDSTSAGDLTSLGSPMESERGLQDQVDSELFTDEGNFSLSLEARSALLSEEEDAYRYILDLKEEESASDVPNEDIMKNSNAKEPCPETNPDKPISSDPSYGDSDSGYYPDQKDISTTQPDDVAESLLSPDSNKHIAVVENEPENLAENPKESLEPFNSEPIPKIPTESDQTNMFEDDLEWPVVQYERISISGSEEDLEELGTELHEEPLDGELGGIQMPDVLSGRMEDGAKEETHSFGKTVDIDQVQEPEQDSQEPENKADLIATEYELPQIPTNSSQPGATDSEAEIQEKEEQKSGTEDSSKTQEQTMKDLHESCQELTDRLVETNFPEVEEENSETSPLKESKKIGENDAGDEETSQGDLSIVQEDMFTKSKLEDDLNVTQSLPEPEVMPENGTTDEYEENMKEDDALVSDVPPPEALDKPNLGAPSCEDDEQSFSPPSPSTVEQPYDDENEAQAAWEETKIVDTEHSERYRAELRLSLSVTPLQPAPSQPALTDSDSAQEKVITVDYGVVESPGQSPFGLWVPHPGEWGLVETDLDAELERRNREERENQEEREIREEQENRKGREIREERENREERKNREERQLREERGNREGWDIGEERENQEGLENRDSARENTDTLRKVAASERSTGDENQPPAALRLPEMADVKEQPRENGETPAAMSTNHADERCVMCNKKVCSPARSPQRANQPALSEIDLLLLMWLLLYCLFVLPQMDIRTISRFLLNLDE</sequence>
<evidence type="ECO:0000256" key="3">
    <source>
        <dbReference type="ARBA" id="ARBA00022692"/>
    </source>
</evidence>
<evidence type="ECO:0000256" key="10">
    <source>
        <dbReference type="SAM" id="MobiDB-lite"/>
    </source>
</evidence>
<feature type="region of interest" description="Disordered" evidence="10">
    <location>
        <begin position="258"/>
        <end position="287"/>
    </location>
</feature>
<protein>
    <recommendedName>
        <fullName evidence="8">Calmin</fullName>
    </recommendedName>
    <alternativeName>
        <fullName evidence="9">Calponin-like transmembrane domain protein</fullName>
    </alternativeName>
</protein>
<dbReference type="PROSITE" id="PS00020">
    <property type="entry name" value="ACTININ_2"/>
    <property type="match status" value="1"/>
</dbReference>
<dbReference type="GO" id="GO:0005737">
    <property type="term" value="C:cytoplasm"/>
    <property type="evidence" value="ECO:0007669"/>
    <property type="project" value="TreeGrafter"/>
</dbReference>
<name>A0AAE0V621_9TELE</name>
<keyword evidence="3" id="KW-0812">Transmembrane</keyword>
<dbReference type="InterPro" id="IPR001715">
    <property type="entry name" value="CH_dom"/>
</dbReference>
<accession>A0AAE0V621</accession>
<dbReference type="CDD" id="cd21245">
    <property type="entry name" value="CH_CLMN_rpt2"/>
    <property type="match status" value="1"/>
</dbReference>
<evidence type="ECO:0000256" key="8">
    <source>
        <dbReference type="ARBA" id="ARBA00070333"/>
    </source>
</evidence>
<dbReference type="GO" id="GO:0005640">
    <property type="term" value="C:nuclear outer membrane"/>
    <property type="evidence" value="ECO:0007669"/>
    <property type="project" value="TreeGrafter"/>
</dbReference>
<feature type="domain" description="Calponin-homology (CH)" evidence="11">
    <location>
        <begin position="137"/>
        <end position="244"/>
    </location>
</feature>
<feature type="region of interest" description="Disordered" evidence="10">
    <location>
        <begin position="1083"/>
        <end position="1187"/>
    </location>
</feature>
<dbReference type="FunFam" id="1.10.418.10:FF:000057">
    <property type="entry name" value="Calmin"/>
    <property type="match status" value="1"/>
</dbReference>
<evidence type="ECO:0000256" key="5">
    <source>
        <dbReference type="ARBA" id="ARBA00022989"/>
    </source>
</evidence>
<feature type="compositionally biased region" description="Basic and acidic residues" evidence="10">
    <location>
        <begin position="880"/>
        <end position="889"/>
    </location>
</feature>
<dbReference type="GO" id="GO:0007097">
    <property type="term" value="P:nuclear migration"/>
    <property type="evidence" value="ECO:0007669"/>
    <property type="project" value="TreeGrafter"/>
</dbReference>
<feature type="region of interest" description="Disordered" evidence="10">
    <location>
        <begin position="602"/>
        <end position="709"/>
    </location>
</feature>